<dbReference type="AlphaFoldDB" id="A0A6J8CXU0"/>
<dbReference type="CDD" id="cd06263">
    <property type="entry name" value="MAM"/>
    <property type="match status" value="1"/>
</dbReference>
<dbReference type="Proteomes" id="UP000507470">
    <property type="component" value="Unassembled WGS sequence"/>
</dbReference>
<feature type="domain" description="MAM" evidence="2">
    <location>
        <begin position="70"/>
        <end position="237"/>
    </location>
</feature>
<dbReference type="PRINTS" id="PR00020">
    <property type="entry name" value="MAMDOMAIN"/>
</dbReference>
<dbReference type="PANTHER" id="PTHR23282:SF101">
    <property type="entry name" value="MAM DOMAIN-CONTAINING PROTEIN"/>
    <property type="match status" value="1"/>
</dbReference>
<accession>A0A6J8CXU0</accession>
<evidence type="ECO:0000256" key="1">
    <source>
        <dbReference type="SAM" id="SignalP"/>
    </source>
</evidence>
<protein>
    <recommendedName>
        <fullName evidence="2">MAM domain-containing protein</fullName>
    </recommendedName>
</protein>
<sequence length="239" mass="25677">MTKLCCLIVIILCILHVSNCGRLTGNCLASNGTCGRKGFTCDDAFGKGWIDEGQCCSGRPCCKYLGVTNYRCGFETVAPCVFEDSSLDDFDWSRKTGFTDTRGTGPSAAAEGRYYIFTEAGNFYFPDTLMVIGAKAILTTEATNLQACPYCLSFKYHMRGVAIGSLEVFAGDKTSSLTSFWKKIGPQTQDPVIWDTGTIDIPQFSNLVITIVGSIGDGEGGDIAIDDIFLQASACNAGK</sequence>
<dbReference type="SUPFAM" id="SSF49899">
    <property type="entry name" value="Concanavalin A-like lectins/glucanases"/>
    <property type="match status" value="1"/>
</dbReference>
<name>A0A6J8CXU0_MYTCO</name>
<feature type="chain" id="PRO_5027078535" description="MAM domain-containing protein" evidence="1">
    <location>
        <begin position="21"/>
        <end position="239"/>
    </location>
</feature>
<organism evidence="3 4">
    <name type="scientific">Mytilus coruscus</name>
    <name type="common">Sea mussel</name>
    <dbReference type="NCBI Taxonomy" id="42192"/>
    <lineage>
        <taxon>Eukaryota</taxon>
        <taxon>Metazoa</taxon>
        <taxon>Spiralia</taxon>
        <taxon>Lophotrochozoa</taxon>
        <taxon>Mollusca</taxon>
        <taxon>Bivalvia</taxon>
        <taxon>Autobranchia</taxon>
        <taxon>Pteriomorphia</taxon>
        <taxon>Mytilida</taxon>
        <taxon>Mytiloidea</taxon>
        <taxon>Mytilidae</taxon>
        <taxon>Mytilinae</taxon>
        <taxon>Mytilus</taxon>
    </lineage>
</organism>
<dbReference type="InterPro" id="IPR051560">
    <property type="entry name" value="MAM_domain-containing"/>
</dbReference>
<reference evidence="3 4" key="1">
    <citation type="submission" date="2020-06" db="EMBL/GenBank/DDBJ databases">
        <authorList>
            <person name="Li R."/>
            <person name="Bekaert M."/>
        </authorList>
    </citation>
    <scope>NUCLEOTIDE SEQUENCE [LARGE SCALE GENOMIC DNA]</scope>
    <source>
        <strain evidence="4">wild</strain>
    </source>
</reference>
<dbReference type="GO" id="GO:0016020">
    <property type="term" value="C:membrane"/>
    <property type="evidence" value="ECO:0007669"/>
    <property type="project" value="InterPro"/>
</dbReference>
<dbReference type="PANTHER" id="PTHR23282">
    <property type="entry name" value="APICAL ENDOSOMAL GLYCOPROTEIN PRECURSOR"/>
    <property type="match status" value="1"/>
</dbReference>
<keyword evidence="1" id="KW-0732">Signal</keyword>
<keyword evidence="4" id="KW-1185">Reference proteome</keyword>
<dbReference type="OrthoDB" id="6123585at2759"/>
<dbReference type="Gene3D" id="2.60.120.200">
    <property type="match status" value="1"/>
</dbReference>
<dbReference type="PROSITE" id="PS50060">
    <property type="entry name" value="MAM_2"/>
    <property type="match status" value="1"/>
</dbReference>
<dbReference type="Pfam" id="PF00629">
    <property type="entry name" value="MAM"/>
    <property type="match status" value="1"/>
</dbReference>
<gene>
    <name evidence="3" type="ORF">MCOR_34844</name>
</gene>
<feature type="signal peptide" evidence="1">
    <location>
        <begin position="1"/>
        <end position="20"/>
    </location>
</feature>
<evidence type="ECO:0000313" key="4">
    <source>
        <dbReference type="Proteomes" id="UP000507470"/>
    </source>
</evidence>
<evidence type="ECO:0000259" key="2">
    <source>
        <dbReference type="PROSITE" id="PS50060"/>
    </source>
</evidence>
<dbReference type="SMART" id="SM00137">
    <property type="entry name" value="MAM"/>
    <property type="match status" value="1"/>
</dbReference>
<evidence type="ECO:0000313" key="3">
    <source>
        <dbReference type="EMBL" id="CAC5400685.1"/>
    </source>
</evidence>
<dbReference type="EMBL" id="CACVKT020006287">
    <property type="protein sequence ID" value="CAC5400685.1"/>
    <property type="molecule type" value="Genomic_DNA"/>
</dbReference>
<dbReference type="InterPro" id="IPR000998">
    <property type="entry name" value="MAM_dom"/>
</dbReference>
<dbReference type="InterPro" id="IPR013320">
    <property type="entry name" value="ConA-like_dom_sf"/>
</dbReference>
<proteinExistence type="predicted"/>